<evidence type="ECO:0000313" key="2">
    <source>
        <dbReference type="Proteomes" id="UP000265566"/>
    </source>
</evidence>
<accession>A0A396H0N9</accession>
<keyword evidence="1" id="KW-0808">Transferase</keyword>
<dbReference type="EMBL" id="PSQE01000007">
    <property type="protein sequence ID" value="RHN44467.1"/>
    <property type="molecule type" value="Genomic_DNA"/>
</dbReference>
<proteinExistence type="predicted"/>
<reference evidence="2" key="1">
    <citation type="journal article" date="2018" name="Nat. Plants">
        <title>Whole-genome landscape of Medicago truncatula symbiotic genes.</title>
        <authorList>
            <person name="Pecrix Y."/>
            <person name="Staton S.E."/>
            <person name="Sallet E."/>
            <person name="Lelandais-Briere C."/>
            <person name="Moreau S."/>
            <person name="Carrere S."/>
            <person name="Blein T."/>
            <person name="Jardinaud M.F."/>
            <person name="Latrasse D."/>
            <person name="Zouine M."/>
            <person name="Zahm M."/>
            <person name="Kreplak J."/>
            <person name="Mayjonade B."/>
            <person name="Satge C."/>
            <person name="Perez M."/>
            <person name="Cauet S."/>
            <person name="Marande W."/>
            <person name="Chantry-Darmon C."/>
            <person name="Lopez-Roques C."/>
            <person name="Bouchez O."/>
            <person name="Berard A."/>
            <person name="Debelle F."/>
            <person name="Munos S."/>
            <person name="Bendahmane A."/>
            <person name="Berges H."/>
            <person name="Niebel A."/>
            <person name="Buitink J."/>
            <person name="Frugier F."/>
            <person name="Benhamed M."/>
            <person name="Crespi M."/>
            <person name="Gouzy J."/>
            <person name="Gamas P."/>
        </authorList>
    </citation>
    <scope>NUCLEOTIDE SEQUENCE [LARGE SCALE GENOMIC DNA]</scope>
    <source>
        <strain evidence="2">cv. Jemalong A17</strain>
    </source>
</reference>
<dbReference type="Proteomes" id="UP000265566">
    <property type="component" value="Chromosome 7"/>
</dbReference>
<protein>
    <submittedName>
        <fullName evidence="1">Putative non-specific serine/threonine protein kinase</fullName>
        <ecNumber evidence="1">2.7.11.1</ecNumber>
    </submittedName>
</protein>
<evidence type="ECO:0000313" key="1">
    <source>
        <dbReference type="EMBL" id="RHN44467.1"/>
    </source>
</evidence>
<dbReference type="EC" id="2.7.11.1" evidence="1"/>
<name>A0A396H0N9_MEDTR</name>
<sequence>MVALFKKCYNEGVIVEEMVDPFIKDSITSECLKFYCQMVLSCLHGDGNQRMSMSDVVGTLELALKLVMSGENSKFDATQEREELKHRLNKELQLS</sequence>
<dbReference type="AlphaFoldDB" id="A0A396H0N9"/>
<organism evidence="1 2">
    <name type="scientific">Medicago truncatula</name>
    <name type="common">Barrel medic</name>
    <name type="synonym">Medicago tribuloides</name>
    <dbReference type="NCBI Taxonomy" id="3880"/>
    <lineage>
        <taxon>Eukaryota</taxon>
        <taxon>Viridiplantae</taxon>
        <taxon>Streptophyta</taxon>
        <taxon>Embryophyta</taxon>
        <taxon>Tracheophyta</taxon>
        <taxon>Spermatophyta</taxon>
        <taxon>Magnoliopsida</taxon>
        <taxon>eudicotyledons</taxon>
        <taxon>Gunneridae</taxon>
        <taxon>Pentapetalae</taxon>
        <taxon>rosids</taxon>
        <taxon>fabids</taxon>
        <taxon>Fabales</taxon>
        <taxon>Fabaceae</taxon>
        <taxon>Papilionoideae</taxon>
        <taxon>50 kb inversion clade</taxon>
        <taxon>NPAAA clade</taxon>
        <taxon>Hologalegina</taxon>
        <taxon>IRL clade</taxon>
        <taxon>Trifolieae</taxon>
        <taxon>Medicago</taxon>
    </lineage>
</organism>
<keyword evidence="1" id="KW-0723">Serine/threonine-protein kinase</keyword>
<keyword evidence="1" id="KW-0418">Kinase</keyword>
<dbReference type="Gramene" id="rna38590">
    <property type="protein sequence ID" value="RHN44467.1"/>
    <property type="gene ID" value="gene38590"/>
</dbReference>
<comment type="caution">
    <text evidence="1">The sequence shown here is derived from an EMBL/GenBank/DDBJ whole genome shotgun (WGS) entry which is preliminary data.</text>
</comment>
<dbReference type="Gene3D" id="1.10.510.10">
    <property type="entry name" value="Transferase(Phosphotransferase) domain 1"/>
    <property type="match status" value="1"/>
</dbReference>
<dbReference type="GO" id="GO:0004674">
    <property type="term" value="F:protein serine/threonine kinase activity"/>
    <property type="evidence" value="ECO:0007669"/>
    <property type="project" value="UniProtKB-KW"/>
</dbReference>
<gene>
    <name evidence="1" type="ORF">MtrunA17_Chr7g0219761</name>
</gene>